<sequence>MYVCAANAQYPALSSPRLLPSVPRHLLPRPASQPARHGPKPNQQSPKCKCNGHRAANHSASQPLSILSELAKQQAPV</sequence>
<accession>A0A1Y2I2A2</accession>
<dbReference type="EMBL" id="MCFL01000004">
    <property type="protein sequence ID" value="ORZ40103.1"/>
    <property type="molecule type" value="Genomic_DNA"/>
</dbReference>
<organism evidence="2 3">
    <name type="scientific">Catenaria anguillulae PL171</name>
    <dbReference type="NCBI Taxonomy" id="765915"/>
    <lineage>
        <taxon>Eukaryota</taxon>
        <taxon>Fungi</taxon>
        <taxon>Fungi incertae sedis</taxon>
        <taxon>Blastocladiomycota</taxon>
        <taxon>Blastocladiomycetes</taxon>
        <taxon>Blastocladiales</taxon>
        <taxon>Catenariaceae</taxon>
        <taxon>Catenaria</taxon>
    </lineage>
</organism>
<evidence type="ECO:0000256" key="1">
    <source>
        <dbReference type="SAM" id="MobiDB-lite"/>
    </source>
</evidence>
<dbReference type="AlphaFoldDB" id="A0A1Y2I2A2"/>
<evidence type="ECO:0000313" key="2">
    <source>
        <dbReference type="EMBL" id="ORZ40103.1"/>
    </source>
</evidence>
<comment type="caution">
    <text evidence="2">The sequence shown here is derived from an EMBL/GenBank/DDBJ whole genome shotgun (WGS) entry which is preliminary data.</text>
</comment>
<gene>
    <name evidence="2" type="ORF">BCR44DRAFT_211730</name>
</gene>
<feature type="region of interest" description="Disordered" evidence="1">
    <location>
        <begin position="15"/>
        <end position="77"/>
    </location>
</feature>
<protein>
    <submittedName>
        <fullName evidence="2">Uncharacterized protein</fullName>
    </submittedName>
</protein>
<dbReference type="Proteomes" id="UP000193411">
    <property type="component" value="Unassembled WGS sequence"/>
</dbReference>
<evidence type="ECO:0000313" key="3">
    <source>
        <dbReference type="Proteomes" id="UP000193411"/>
    </source>
</evidence>
<keyword evidence="3" id="KW-1185">Reference proteome</keyword>
<reference evidence="2 3" key="1">
    <citation type="submission" date="2016-07" db="EMBL/GenBank/DDBJ databases">
        <title>Pervasive Adenine N6-methylation of Active Genes in Fungi.</title>
        <authorList>
            <consortium name="DOE Joint Genome Institute"/>
            <person name="Mondo S.J."/>
            <person name="Dannebaum R.O."/>
            <person name="Kuo R.C."/>
            <person name="Labutti K."/>
            <person name="Haridas S."/>
            <person name="Kuo A."/>
            <person name="Salamov A."/>
            <person name="Ahrendt S.R."/>
            <person name="Lipzen A."/>
            <person name="Sullivan W."/>
            <person name="Andreopoulos W.B."/>
            <person name="Clum A."/>
            <person name="Lindquist E."/>
            <person name="Daum C."/>
            <person name="Ramamoorthy G.K."/>
            <person name="Gryganskyi A."/>
            <person name="Culley D."/>
            <person name="Magnuson J.K."/>
            <person name="James T.Y."/>
            <person name="O'Malley M.A."/>
            <person name="Stajich J.E."/>
            <person name="Spatafora J.W."/>
            <person name="Visel A."/>
            <person name="Grigoriev I.V."/>
        </authorList>
    </citation>
    <scope>NUCLEOTIDE SEQUENCE [LARGE SCALE GENOMIC DNA]</scope>
    <source>
        <strain evidence="2 3">PL171</strain>
    </source>
</reference>
<name>A0A1Y2I2A2_9FUNG</name>
<proteinExistence type="predicted"/>